<evidence type="ECO:0000313" key="7">
    <source>
        <dbReference type="Proteomes" id="UP000078046"/>
    </source>
</evidence>
<dbReference type="GO" id="GO:0005886">
    <property type="term" value="C:plasma membrane"/>
    <property type="evidence" value="ECO:0007669"/>
    <property type="project" value="TreeGrafter"/>
</dbReference>
<dbReference type="GO" id="GO:0031201">
    <property type="term" value="C:SNARE complex"/>
    <property type="evidence" value="ECO:0007669"/>
    <property type="project" value="TreeGrafter"/>
</dbReference>
<evidence type="ECO:0000256" key="4">
    <source>
        <dbReference type="SAM" id="SignalP"/>
    </source>
</evidence>
<dbReference type="GO" id="GO:0006906">
    <property type="term" value="P:vesicle fusion"/>
    <property type="evidence" value="ECO:0007669"/>
    <property type="project" value="TreeGrafter"/>
</dbReference>
<dbReference type="PANTHER" id="PTHR19957:SF307">
    <property type="entry name" value="PROTEIN SSO1-RELATED"/>
    <property type="match status" value="1"/>
</dbReference>
<evidence type="ECO:0000313" key="6">
    <source>
        <dbReference type="EMBL" id="OAF72181.1"/>
    </source>
</evidence>
<feature type="chain" id="PRO_5008056968" description="t-SNARE coiled-coil homology domain-containing protein" evidence="4">
    <location>
        <begin position="22"/>
        <end position="307"/>
    </location>
</feature>
<dbReference type="Proteomes" id="UP000078046">
    <property type="component" value="Unassembled WGS sequence"/>
</dbReference>
<accession>A0A177BF30</accession>
<dbReference type="InterPro" id="IPR000727">
    <property type="entry name" value="T_SNARE_dom"/>
</dbReference>
<dbReference type="OrthoDB" id="10035606at2759"/>
<dbReference type="PROSITE" id="PS00914">
    <property type="entry name" value="SYNTAXIN"/>
    <property type="match status" value="1"/>
</dbReference>
<evidence type="ECO:0000259" key="5">
    <source>
        <dbReference type="PROSITE" id="PS50192"/>
    </source>
</evidence>
<organism evidence="6 7">
    <name type="scientific">Intoshia linei</name>
    <dbReference type="NCBI Taxonomy" id="1819745"/>
    <lineage>
        <taxon>Eukaryota</taxon>
        <taxon>Metazoa</taxon>
        <taxon>Spiralia</taxon>
        <taxon>Lophotrochozoa</taxon>
        <taxon>Mesozoa</taxon>
        <taxon>Orthonectida</taxon>
        <taxon>Rhopaluridae</taxon>
        <taxon>Intoshia</taxon>
    </lineage>
</organism>
<dbReference type="Gene3D" id="1.20.5.110">
    <property type="match status" value="1"/>
</dbReference>
<dbReference type="Pfam" id="PF05739">
    <property type="entry name" value="SNARE"/>
    <property type="match status" value="1"/>
</dbReference>
<dbReference type="AlphaFoldDB" id="A0A177BF30"/>
<dbReference type="CDD" id="cd15848">
    <property type="entry name" value="SNARE_syntaxin1-like"/>
    <property type="match status" value="1"/>
</dbReference>
<keyword evidence="3" id="KW-0175">Coiled coil</keyword>
<dbReference type="InterPro" id="IPR006012">
    <property type="entry name" value="Syntaxin/epimorphin_CS"/>
</dbReference>
<dbReference type="GO" id="GO:0012505">
    <property type="term" value="C:endomembrane system"/>
    <property type="evidence" value="ECO:0007669"/>
    <property type="project" value="TreeGrafter"/>
</dbReference>
<comment type="caution">
    <text evidence="6">The sequence shown here is derived from an EMBL/GenBank/DDBJ whole genome shotgun (WGS) entry which is preliminary data.</text>
</comment>
<dbReference type="InterPro" id="IPR045242">
    <property type="entry name" value="Syntaxin"/>
</dbReference>
<dbReference type="PROSITE" id="PS50192">
    <property type="entry name" value="T_SNARE"/>
    <property type="match status" value="1"/>
</dbReference>
<dbReference type="GO" id="GO:0048278">
    <property type="term" value="P:vesicle docking"/>
    <property type="evidence" value="ECO:0007669"/>
    <property type="project" value="TreeGrafter"/>
</dbReference>
<gene>
    <name evidence="6" type="ORF">A3Q56_00061</name>
</gene>
<dbReference type="Gene3D" id="1.20.58.70">
    <property type="match status" value="1"/>
</dbReference>
<dbReference type="GO" id="GO:0005484">
    <property type="term" value="F:SNAP receptor activity"/>
    <property type="evidence" value="ECO:0007669"/>
    <property type="project" value="InterPro"/>
</dbReference>
<proteinExistence type="inferred from homology"/>
<comment type="similarity">
    <text evidence="2">Belongs to the syntaxin family.</text>
</comment>
<dbReference type="EMBL" id="LWCA01000002">
    <property type="protein sequence ID" value="OAF72181.1"/>
    <property type="molecule type" value="Genomic_DNA"/>
</dbReference>
<feature type="signal peptide" evidence="4">
    <location>
        <begin position="1"/>
        <end position="21"/>
    </location>
</feature>
<reference evidence="6 7" key="1">
    <citation type="submission" date="2016-04" db="EMBL/GenBank/DDBJ databases">
        <title>The genome of Intoshia linei affirms orthonectids as highly simplified spiralians.</title>
        <authorList>
            <person name="Mikhailov K.V."/>
            <person name="Slusarev G.S."/>
            <person name="Nikitin M.A."/>
            <person name="Logacheva M.D."/>
            <person name="Penin A."/>
            <person name="Aleoshin V."/>
            <person name="Panchin Y.V."/>
        </authorList>
    </citation>
    <scope>NUCLEOTIDE SEQUENCE [LARGE SCALE GENOMIC DNA]</scope>
    <source>
        <strain evidence="6">Intl2013</strain>
        <tissue evidence="6">Whole animal</tissue>
    </source>
</reference>
<dbReference type="GO" id="GO:0000149">
    <property type="term" value="F:SNARE binding"/>
    <property type="evidence" value="ECO:0007669"/>
    <property type="project" value="TreeGrafter"/>
</dbReference>
<dbReference type="SUPFAM" id="SSF47661">
    <property type="entry name" value="t-snare proteins"/>
    <property type="match status" value="1"/>
</dbReference>
<comment type="subcellular location">
    <subcellularLocation>
        <location evidence="1">Membrane</location>
        <topology evidence="1">Single-pass type IV membrane protein</topology>
    </subcellularLocation>
</comment>
<keyword evidence="7" id="KW-1185">Reference proteome</keyword>
<protein>
    <recommendedName>
        <fullName evidence="5">t-SNARE coiled-coil homology domain-containing protein</fullName>
    </recommendedName>
</protein>
<feature type="coiled-coil region" evidence="3">
    <location>
        <begin position="222"/>
        <end position="249"/>
    </location>
</feature>
<sequence length="307" mass="36233">MISIKIIYFFFVFFGSMNLLAENSNERNEQVIDYMIWVNIFELSMQLKYTEDAWNSDIFKTFKNNMDDFKLIHCDDNLAEKYKDKLEKSNLLSALYSSSLIIALIDCGLFNRLENLKVNIRKLLKSVRADITEIDNFNTNYQINLRMKNIHVNSLINAFTNLSNSFYQSEIKYKEQSKKMIEMKMEIVNDSSITRKDSNHNNLVFTNLLKETEQAKLSLCEVQKKHQQIENVSKNIEELHNVFQELNNMIHDQGIMIDNIEHNVEITVDYVEEASKVLNEATKLKAKTRRVHMDKDRCYNSYLCRLI</sequence>
<dbReference type="PANTHER" id="PTHR19957">
    <property type="entry name" value="SYNTAXIN"/>
    <property type="match status" value="1"/>
</dbReference>
<evidence type="ECO:0000256" key="3">
    <source>
        <dbReference type="SAM" id="Coils"/>
    </source>
</evidence>
<dbReference type="SMART" id="SM00397">
    <property type="entry name" value="t_SNARE"/>
    <property type="match status" value="1"/>
</dbReference>
<keyword evidence="4" id="KW-0732">Signal</keyword>
<evidence type="ECO:0000256" key="1">
    <source>
        <dbReference type="ARBA" id="ARBA00004211"/>
    </source>
</evidence>
<feature type="domain" description="T-SNARE coiled-coil homology" evidence="5">
    <location>
        <begin position="219"/>
        <end position="281"/>
    </location>
</feature>
<evidence type="ECO:0000256" key="2">
    <source>
        <dbReference type="ARBA" id="ARBA00009063"/>
    </source>
</evidence>
<dbReference type="GO" id="GO:0006886">
    <property type="term" value="P:intracellular protein transport"/>
    <property type="evidence" value="ECO:0007669"/>
    <property type="project" value="InterPro"/>
</dbReference>
<name>A0A177BF30_9BILA</name>
<dbReference type="InterPro" id="IPR010989">
    <property type="entry name" value="SNARE"/>
</dbReference>
<dbReference type="GO" id="GO:0006887">
    <property type="term" value="P:exocytosis"/>
    <property type="evidence" value="ECO:0007669"/>
    <property type="project" value="TreeGrafter"/>
</dbReference>